<dbReference type="SUPFAM" id="SSF53067">
    <property type="entry name" value="Actin-like ATPase domain"/>
    <property type="match status" value="2"/>
</dbReference>
<evidence type="ECO:0000313" key="7">
    <source>
        <dbReference type="Proteomes" id="UP000433101"/>
    </source>
</evidence>
<protein>
    <submittedName>
        <fullName evidence="6">Ribulokinase</fullName>
    </submittedName>
</protein>
<dbReference type="Pfam" id="PF00370">
    <property type="entry name" value="FGGY_N"/>
    <property type="match status" value="1"/>
</dbReference>
<dbReference type="GO" id="GO:0005737">
    <property type="term" value="C:cytoplasm"/>
    <property type="evidence" value="ECO:0007669"/>
    <property type="project" value="TreeGrafter"/>
</dbReference>
<dbReference type="InterPro" id="IPR018485">
    <property type="entry name" value="FGGY_C"/>
</dbReference>
<gene>
    <name evidence="6" type="ORF">GR183_16535</name>
</gene>
<dbReference type="GO" id="GO:0019150">
    <property type="term" value="F:D-ribulokinase activity"/>
    <property type="evidence" value="ECO:0007669"/>
    <property type="project" value="TreeGrafter"/>
</dbReference>
<keyword evidence="3 6" id="KW-0418">Kinase</keyword>
<dbReference type="InterPro" id="IPR018484">
    <property type="entry name" value="FGGY_N"/>
</dbReference>
<dbReference type="InterPro" id="IPR006003">
    <property type="entry name" value="FGGY_RbtK-like"/>
</dbReference>
<dbReference type="AlphaFoldDB" id="A0A7X3S963"/>
<reference evidence="6 7" key="1">
    <citation type="submission" date="2019-12" db="EMBL/GenBank/DDBJ databases">
        <authorList>
            <person name="Li M."/>
        </authorList>
    </citation>
    <scope>NUCLEOTIDE SEQUENCE [LARGE SCALE GENOMIC DNA]</scope>
    <source>
        <strain evidence="6 7">GBMRC 2046</strain>
    </source>
</reference>
<dbReference type="PIRSF" id="PIRSF000538">
    <property type="entry name" value="GlpK"/>
    <property type="match status" value="1"/>
</dbReference>
<dbReference type="PANTHER" id="PTHR43435:SF4">
    <property type="entry name" value="FGGY CARBOHYDRATE KINASE DOMAIN-CONTAINING PROTEIN"/>
    <property type="match status" value="1"/>
</dbReference>
<evidence type="ECO:0000256" key="1">
    <source>
        <dbReference type="ARBA" id="ARBA00009156"/>
    </source>
</evidence>
<dbReference type="EMBL" id="WUMV01000008">
    <property type="protein sequence ID" value="MXN66524.1"/>
    <property type="molecule type" value="Genomic_DNA"/>
</dbReference>
<evidence type="ECO:0000259" key="4">
    <source>
        <dbReference type="Pfam" id="PF00370"/>
    </source>
</evidence>
<feature type="domain" description="Carbohydrate kinase FGGY N-terminal" evidence="4">
    <location>
        <begin position="7"/>
        <end position="260"/>
    </location>
</feature>
<dbReference type="GO" id="GO:0019321">
    <property type="term" value="P:pentose metabolic process"/>
    <property type="evidence" value="ECO:0007669"/>
    <property type="project" value="TreeGrafter"/>
</dbReference>
<dbReference type="Gene3D" id="1.20.58.2240">
    <property type="match status" value="1"/>
</dbReference>
<dbReference type="Proteomes" id="UP000433101">
    <property type="component" value="Unassembled WGS sequence"/>
</dbReference>
<evidence type="ECO:0000259" key="5">
    <source>
        <dbReference type="Pfam" id="PF02782"/>
    </source>
</evidence>
<evidence type="ECO:0000313" key="6">
    <source>
        <dbReference type="EMBL" id="MXN66524.1"/>
    </source>
</evidence>
<dbReference type="CDD" id="cd07782">
    <property type="entry name" value="ASKHA_NBD_FGGY_D-RBK"/>
    <property type="match status" value="1"/>
</dbReference>
<accession>A0A7X3S963</accession>
<organism evidence="6 7">
    <name type="scientific">Stappia sediminis</name>
    <dbReference type="NCBI Taxonomy" id="2692190"/>
    <lineage>
        <taxon>Bacteria</taxon>
        <taxon>Pseudomonadati</taxon>
        <taxon>Pseudomonadota</taxon>
        <taxon>Alphaproteobacteria</taxon>
        <taxon>Hyphomicrobiales</taxon>
        <taxon>Stappiaceae</taxon>
        <taxon>Stappia</taxon>
    </lineage>
</organism>
<keyword evidence="2" id="KW-0808">Transferase</keyword>
<dbReference type="Pfam" id="PF02782">
    <property type="entry name" value="FGGY_C"/>
    <property type="match status" value="1"/>
</dbReference>
<evidence type="ECO:0000256" key="2">
    <source>
        <dbReference type="ARBA" id="ARBA00022679"/>
    </source>
</evidence>
<dbReference type="Gene3D" id="3.30.420.40">
    <property type="match status" value="1"/>
</dbReference>
<comment type="caution">
    <text evidence="6">The sequence shown here is derived from an EMBL/GenBank/DDBJ whole genome shotgun (WGS) entry which is preliminary data.</text>
</comment>
<feature type="domain" description="Carbohydrate kinase FGGY C-terminal" evidence="5">
    <location>
        <begin position="274"/>
        <end position="474"/>
    </location>
</feature>
<dbReference type="InterPro" id="IPR043129">
    <property type="entry name" value="ATPase_NBD"/>
</dbReference>
<comment type="similarity">
    <text evidence="1">Belongs to the FGGY kinase family.</text>
</comment>
<evidence type="ECO:0000256" key="3">
    <source>
        <dbReference type="ARBA" id="ARBA00022777"/>
    </source>
</evidence>
<dbReference type="PANTHER" id="PTHR43435">
    <property type="entry name" value="RIBULOKINASE"/>
    <property type="match status" value="1"/>
</dbReference>
<sequence>MERAFVCAVDVGTASARAGIFDAAGSLQGRATQEISIFRPQAGFAEYDSEEIWAAVCAAVRNALLASGLTAQDISGIAFDATCSLVARRSDGGKVSISPSGDAARDTIAWFDHRAISEADECTATGHRVLDHLGGAMSPEMQTPKLIWLKRNLPDVWETCGKLFDLVDFLTWRASGRDDRSRCTLTSKWTYLSHDSGWQEDFFEKVGLEDLIERGGLPHDTVPVGAAIGTLTAEAAAELGLSEACQVATGLIDAFAGSLGVIGGYEGGEIERSLALIAGTSSCVMGFSSSAHFAPGVWGPYFEAALPGLWLYEAGQSATGALLDHIIRIHGAGGEPDARMHERIVHRIRELRLHAGQDFAADLHVLPDFHGNRSPSGDPHARGVISGLSLDASFDGLCRLYWRTAVSIALGLRHILDHLNGGGMDITYLHVTGGHTRNPLLMELYADATGRTVRQSETEDAVLLGTAMAAASAAGTYSSLAEACRSMRRSYRTRLPNAALREAYDRDYEIFHLMLRQRCELEKVGNRSKRTRRLTR</sequence>
<name>A0A7X3S963_9HYPH</name>
<dbReference type="NCBIfam" id="TIGR01315">
    <property type="entry name" value="5C_CHO_kinase"/>
    <property type="match status" value="1"/>
</dbReference>
<dbReference type="RefSeq" id="WP_160776781.1">
    <property type="nucleotide sequence ID" value="NZ_WUMV01000008.1"/>
</dbReference>
<dbReference type="InterPro" id="IPR000577">
    <property type="entry name" value="Carb_kinase_FGGY"/>
</dbReference>
<keyword evidence="7" id="KW-1185">Reference proteome</keyword>
<proteinExistence type="inferred from homology"/>